<evidence type="ECO:0000256" key="2">
    <source>
        <dbReference type="ARBA" id="ARBA00022723"/>
    </source>
</evidence>
<comment type="similarity">
    <text evidence="1">Belongs to the cytochrome P450 family.</text>
</comment>
<evidence type="ECO:0000256" key="6">
    <source>
        <dbReference type="SAM" id="Phobius"/>
    </source>
</evidence>
<evidence type="ECO:0000256" key="4">
    <source>
        <dbReference type="ARBA" id="ARBA00023004"/>
    </source>
</evidence>
<dbReference type="OrthoDB" id="1103324at2759"/>
<dbReference type="InterPro" id="IPR002401">
    <property type="entry name" value="Cyt_P450_E_grp-I"/>
</dbReference>
<protein>
    <recommendedName>
        <fullName evidence="9">Cytochrome P450</fullName>
    </recommendedName>
</protein>
<feature type="binding site" description="axial binding residue" evidence="5">
    <location>
        <position position="454"/>
    </location>
    <ligand>
        <name>heme</name>
        <dbReference type="ChEBI" id="CHEBI:30413"/>
    </ligand>
    <ligandPart>
        <name>Fe</name>
        <dbReference type="ChEBI" id="CHEBI:18248"/>
    </ligandPart>
</feature>
<dbReference type="PRINTS" id="PR00463">
    <property type="entry name" value="EP450I"/>
</dbReference>
<dbReference type="SUPFAM" id="SSF48264">
    <property type="entry name" value="Cytochrome P450"/>
    <property type="match status" value="1"/>
</dbReference>
<dbReference type="GeneID" id="19976407"/>
<keyword evidence="6" id="KW-0812">Transmembrane</keyword>
<comment type="cofactor">
    <cofactor evidence="5">
        <name>heme</name>
        <dbReference type="ChEBI" id="CHEBI:30413"/>
    </cofactor>
</comment>
<dbReference type="GO" id="GO:0004497">
    <property type="term" value="F:monooxygenase activity"/>
    <property type="evidence" value="ECO:0007669"/>
    <property type="project" value="InterPro"/>
</dbReference>
<keyword evidence="4 5" id="KW-0408">Iron</keyword>
<dbReference type="STRING" id="1220924.W2RKC4"/>
<dbReference type="InterPro" id="IPR036396">
    <property type="entry name" value="Cyt_P450_sf"/>
</dbReference>
<dbReference type="AlphaFoldDB" id="W2RKC4"/>
<dbReference type="eggNOG" id="KOG0156">
    <property type="taxonomic scope" value="Eukaryota"/>
</dbReference>
<keyword evidence="6" id="KW-1133">Transmembrane helix</keyword>
<sequence>MDPRYVVELPHLGLWLYLVILCLLAGVTYTIVRRDARRKHLPPRVKAWPLINHTFMQVKDDPTDMLKEWAREYGEVFRTRSGVTDFIWLNSREAVKELFDRRSAIYSSRQPMPMALDAATGGNRVTFMPYGKRWRAVRNIMHRTLTLKNAEAYSVIQDFESKQLMVDLLETPDDFYMHNRRYAASVIFQITYGRRIPQWDCQDIKEIFEVLGRFVQVRRPGEWFVDVFPSLAESRFFDFISSWRKVGRSFFEADNRVFRRLWQRMQADVASGTVSNCFGKDFMEARKLNKYDESIDDVQAAWLCGGLVEAGSETTSAALNNFVKLLLSNPEAQRRAHEELDAVVGSDRLPTFSDEPNLPYIRAMCKEILRMRPVNKFGVNHMNTEDDWYKGWFIPRGSVVMINMWAIQYSDTWEEPEKFEPARYLGWDLTAAESAVAEPSKRDHYTYGAGRRICAGIHVAEKSIFINVARILHGFDLTLATDEFGRDIELDFTTATLNKGSGTVSQPFPCKITPRSKKHAALVRREWAEAEDRGLDAEIRTMFWGVSRTVQ</sequence>
<dbReference type="HOGENOM" id="CLU_001570_2_1_1"/>
<dbReference type="GO" id="GO:0005506">
    <property type="term" value="F:iron ion binding"/>
    <property type="evidence" value="ECO:0007669"/>
    <property type="project" value="InterPro"/>
</dbReference>
<dbReference type="Pfam" id="PF00067">
    <property type="entry name" value="p450"/>
    <property type="match status" value="1"/>
</dbReference>
<name>W2RKC4_CYPE1</name>
<keyword evidence="2 5" id="KW-0479">Metal-binding</keyword>
<evidence type="ECO:0000256" key="5">
    <source>
        <dbReference type="PIRSR" id="PIRSR602401-1"/>
    </source>
</evidence>
<evidence type="ECO:0000313" key="8">
    <source>
        <dbReference type="Proteomes" id="UP000030752"/>
    </source>
</evidence>
<accession>W2RKC4</accession>
<dbReference type="InterPro" id="IPR050364">
    <property type="entry name" value="Cytochrome_P450_fung"/>
</dbReference>
<evidence type="ECO:0008006" key="9">
    <source>
        <dbReference type="Google" id="ProtNLM"/>
    </source>
</evidence>
<organism evidence="7 8">
    <name type="scientific">Cyphellophora europaea (strain CBS 101466)</name>
    <name type="common">Phialophora europaea</name>
    <dbReference type="NCBI Taxonomy" id="1220924"/>
    <lineage>
        <taxon>Eukaryota</taxon>
        <taxon>Fungi</taxon>
        <taxon>Dikarya</taxon>
        <taxon>Ascomycota</taxon>
        <taxon>Pezizomycotina</taxon>
        <taxon>Eurotiomycetes</taxon>
        <taxon>Chaetothyriomycetidae</taxon>
        <taxon>Chaetothyriales</taxon>
        <taxon>Cyphellophoraceae</taxon>
        <taxon>Cyphellophora</taxon>
    </lineage>
</organism>
<evidence type="ECO:0000256" key="3">
    <source>
        <dbReference type="ARBA" id="ARBA00023002"/>
    </source>
</evidence>
<dbReference type="PANTHER" id="PTHR46300">
    <property type="entry name" value="P450, PUTATIVE (EUROFUNG)-RELATED-RELATED"/>
    <property type="match status" value="1"/>
</dbReference>
<keyword evidence="3" id="KW-0560">Oxidoreductase</keyword>
<dbReference type="EMBL" id="KB822725">
    <property type="protein sequence ID" value="ETN36790.1"/>
    <property type="molecule type" value="Genomic_DNA"/>
</dbReference>
<dbReference type="PANTHER" id="PTHR46300:SF11">
    <property type="entry name" value="OXIDOREDUCTASE, PUTATIVE-RELATED"/>
    <property type="match status" value="1"/>
</dbReference>
<proteinExistence type="inferred from homology"/>
<keyword evidence="6" id="KW-0472">Membrane</keyword>
<evidence type="ECO:0000256" key="1">
    <source>
        <dbReference type="ARBA" id="ARBA00010617"/>
    </source>
</evidence>
<evidence type="ECO:0000313" key="7">
    <source>
        <dbReference type="EMBL" id="ETN36790.1"/>
    </source>
</evidence>
<dbReference type="GO" id="GO:0016705">
    <property type="term" value="F:oxidoreductase activity, acting on paired donors, with incorporation or reduction of molecular oxygen"/>
    <property type="evidence" value="ECO:0007669"/>
    <property type="project" value="InterPro"/>
</dbReference>
<dbReference type="PRINTS" id="PR00385">
    <property type="entry name" value="P450"/>
</dbReference>
<keyword evidence="5" id="KW-0349">Heme</keyword>
<dbReference type="GO" id="GO:0020037">
    <property type="term" value="F:heme binding"/>
    <property type="evidence" value="ECO:0007669"/>
    <property type="project" value="InterPro"/>
</dbReference>
<gene>
    <name evidence="7" type="ORF">HMPREF1541_09068</name>
</gene>
<dbReference type="Proteomes" id="UP000030752">
    <property type="component" value="Unassembled WGS sequence"/>
</dbReference>
<dbReference type="RefSeq" id="XP_008721608.1">
    <property type="nucleotide sequence ID" value="XM_008723386.1"/>
</dbReference>
<reference evidence="7 8" key="1">
    <citation type="submission" date="2013-03" db="EMBL/GenBank/DDBJ databases">
        <title>The Genome Sequence of Phialophora europaea CBS 101466.</title>
        <authorList>
            <consortium name="The Broad Institute Genomics Platform"/>
            <person name="Cuomo C."/>
            <person name="de Hoog S."/>
            <person name="Gorbushina A."/>
            <person name="Walker B."/>
            <person name="Young S.K."/>
            <person name="Zeng Q."/>
            <person name="Gargeya S."/>
            <person name="Fitzgerald M."/>
            <person name="Haas B."/>
            <person name="Abouelleil A."/>
            <person name="Allen A.W."/>
            <person name="Alvarado L."/>
            <person name="Arachchi H.M."/>
            <person name="Berlin A.M."/>
            <person name="Chapman S.B."/>
            <person name="Gainer-Dewar J."/>
            <person name="Goldberg J."/>
            <person name="Griggs A."/>
            <person name="Gujja S."/>
            <person name="Hansen M."/>
            <person name="Howarth C."/>
            <person name="Imamovic A."/>
            <person name="Ireland A."/>
            <person name="Larimer J."/>
            <person name="McCowan C."/>
            <person name="Murphy C."/>
            <person name="Pearson M."/>
            <person name="Poon T.W."/>
            <person name="Priest M."/>
            <person name="Roberts A."/>
            <person name="Saif S."/>
            <person name="Shea T."/>
            <person name="Sisk P."/>
            <person name="Sykes S."/>
            <person name="Wortman J."/>
            <person name="Nusbaum C."/>
            <person name="Birren B."/>
        </authorList>
    </citation>
    <scope>NUCLEOTIDE SEQUENCE [LARGE SCALE GENOMIC DNA]</scope>
    <source>
        <strain evidence="7 8">CBS 101466</strain>
    </source>
</reference>
<dbReference type="VEuPathDB" id="FungiDB:HMPREF1541_09068"/>
<feature type="transmembrane region" description="Helical" evidence="6">
    <location>
        <begin position="12"/>
        <end position="32"/>
    </location>
</feature>
<keyword evidence="8" id="KW-1185">Reference proteome</keyword>
<dbReference type="Gene3D" id="1.10.630.10">
    <property type="entry name" value="Cytochrome P450"/>
    <property type="match status" value="1"/>
</dbReference>
<dbReference type="CDD" id="cd11065">
    <property type="entry name" value="CYP64-like"/>
    <property type="match status" value="1"/>
</dbReference>
<dbReference type="InParanoid" id="W2RKC4"/>
<dbReference type="InterPro" id="IPR001128">
    <property type="entry name" value="Cyt_P450"/>
</dbReference>